<dbReference type="Pfam" id="PF13446">
    <property type="entry name" value="RPT"/>
    <property type="match status" value="1"/>
</dbReference>
<organism evidence="2 3">
    <name type="scientific">Cetraspora pellucida</name>
    <dbReference type="NCBI Taxonomy" id="1433469"/>
    <lineage>
        <taxon>Eukaryota</taxon>
        <taxon>Fungi</taxon>
        <taxon>Fungi incertae sedis</taxon>
        <taxon>Mucoromycota</taxon>
        <taxon>Glomeromycotina</taxon>
        <taxon>Glomeromycetes</taxon>
        <taxon>Diversisporales</taxon>
        <taxon>Gigasporaceae</taxon>
        <taxon>Cetraspora</taxon>
    </lineage>
</organism>
<feature type="domain" description="UCH repeated" evidence="1">
    <location>
        <begin position="301"/>
        <end position="356"/>
    </location>
</feature>
<gene>
    <name evidence="2" type="ORF">CPELLU_LOCUS887</name>
</gene>
<accession>A0A9N8VZM7</accession>
<proteinExistence type="predicted"/>
<sequence length="360" mass="41618">MYMEGDFKLSLSHVPHTTSKTGFAGCAKTPPCWLTALVHHYEGDKKHMHEFFLSKHFIDGPEIVLICKKCHKRFILTTILQTPTEETINQTNVKRGMCAANRENHLHHLHTIISTNTNIASQCCYCNFNVNVVIHEPHMGIQIFDELQKTRHFHKYSNTKKETNSVEIGPCIIDTLELLSNIINTILDRRRRLNLNSKQFISKIGYDSASKAFFDKLEYKLVDDHYLLPPPLTEDYFIKVKHITEEINMRIMETFEKASESCYKLYKHDKPYGVLEDILGTKYQSTIYLSFNPTCAAYSLSDNYTTLGCVSDMDDKILEWAYKKAVEESPKEILKYLYTILKLSIERKSESLQNLIAVDG</sequence>
<dbReference type="EMBL" id="CAJVQA010000299">
    <property type="protein sequence ID" value="CAG8466940.1"/>
    <property type="molecule type" value="Genomic_DNA"/>
</dbReference>
<dbReference type="InterPro" id="IPR025305">
    <property type="entry name" value="UCH_repeat_domain"/>
</dbReference>
<protein>
    <submittedName>
        <fullName evidence="2">859_t:CDS:1</fullName>
    </submittedName>
</protein>
<dbReference type="Proteomes" id="UP000789759">
    <property type="component" value="Unassembled WGS sequence"/>
</dbReference>
<comment type="caution">
    <text evidence="2">The sequence shown here is derived from an EMBL/GenBank/DDBJ whole genome shotgun (WGS) entry which is preliminary data.</text>
</comment>
<evidence type="ECO:0000313" key="3">
    <source>
        <dbReference type="Proteomes" id="UP000789759"/>
    </source>
</evidence>
<evidence type="ECO:0000259" key="1">
    <source>
        <dbReference type="Pfam" id="PF13446"/>
    </source>
</evidence>
<keyword evidence="3" id="KW-1185">Reference proteome</keyword>
<reference evidence="2" key="1">
    <citation type="submission" date="2021-06" db="EMBL/GenBank/DDBJ databases">
        <authorList>
            <person name="Kallberg Y."/>
            <person name="Tangrot J."/>
            <person name="Rosling A."/>
        </authorList>
    </citation>
    <scope>NUCLEOTIDE SEQUENCE</scope>
    <source>
        <strain evidence="2">FL966</strain>
    </source>
</reference>
<name>A0A9N8VZM7_9GLOM</name>
<evidence type="ECO:0000313" key="2">
    <source>
        <dbReference type="EMBL" id="CAG8466940.1"/>
    </source>
</evidence>
<dbReference type="OrthoDB" id="2420415at2759"/>
<dbReference type="AlphaFoldDB" id="A0A9N8VZM7"/>